<dbReference type="GO" id="GO:0003700">
    <property type="term" value="F:DNA-binding transcription factor activity"/>
    <property type="evidence" value="ECO:0007669"/>
    <property type="project" value="TreeGrafter"/>
</dbReference>
<dbReference type="SMART" id="SM00530">
    <property type="entry name" value="HTH_XRE"/>
    <property type="match status" value="1"/>
</dbReference>
<dbReference type="OrthoDB" id="290878at2"/>
<evidence type="ECO:0000259" key="2">
    <source>
        <dbReference type="PROSITE" id="PS50943"/>
    </source>
</evidence>
<dbReference type="GO" id="GO:0005829">
    <property type="term" value="C:cytosol"/>
    <property type="evidence" value="ECO:0007669"/>
    <property type="project" value="TreeGrafter"/>
</dbReference>
<dbReference type="Gene3D" id="1.25.40.10">
    <property type="entry name" value="Tetratricopeptide repeat domain"/>
    <property type="match status" value="2"/>
</dbReference>
<protein>
    <submittedName>
        <fullName evidence="3">XRE family transcriptional regulator</fullName>
    </submittedName>
</protein>
<dbReference type="EMBL" id="RZNY01000001">
    <property type="protein sequence ID" value="RUT48687.1"/>
    <property type="molecule type" value="Genomic_DNA"/>
</dbReference>
<dbReference type="PROSITE" id="PS50943">
    <property type="entry name" value="HTH_CROC1"/>
    <property type="match status" value="1"/>
</dbReference>
<dbReference type="InterPro" id="IPR011990">
    <property type="entry name" value="TPR-like_helical_dom_sf"/>
</dbReference>
<accession>A0A433YFQ7</accession>
<keyword evidence="1" id="KW-0238">DNA-binding</keyword>
<evidence type="ECO:0000313" key="4">
    <source>
        <dbReference type="Proteomes" id="UP000279446"/>
    </source>
</evidence>
<dbReference type="SUPFAM" id="SSF47413">
    <property type="entry name" value="lambda repressor-like DNA-binding domains"/>
    <property type="match status" value="1"/>
</dbReference>
<name>A0A433YFQ7_9BACL</name>
<comment type="caution">
    <text evidence="3">The sequence shown here is derived from an EMBL/GenBank/DDBJ whole genome shotgun (WGS) entry which is preliminary data.</text>
</comment>
<dbReference type="PANTHER" id="PTHR46797:SF1">
    <property type="entry name" value="METHYLPHOSPHONATE SYNTHASE"/>
    <property type="match status" value="1"/>
</dbReference>
<organism evidence="3 4">
    <name type="scientific">Paenibacillus anaericanus</name>
    <dbReference type="NCBI Taxonomy" id="170367"/>
    <lineage>
        <taxon>Bacteria</taxon>
        <taxon>Bacillati</taxon>
        <taxon>Bacillota</taxon>
        <taxon>Bacilli</taxon>
        <taxon>Bacillales</taxon>
        <taxon>Paenibacillaceae</taxon>
        <taxon>Paenibacillus</taxon>
    </lineage>
</organism>
<dbReference type="Pfam" id="PF01381">
    <property type="entry name" value="HTH_3"/>
    <property type="match status" value="1"/>
</dbReference>
<gene>
    <name evidence="3" type="ORF">EJP82_01760</name>
</gene>
<keyword evidence="4" id="KW-1185">Reference proteome</keyword>
<proteinExistence type="predicted"/>
<evidence type="ECO:0000313" key="3">
    <source>
        <dbReference type="EMBL" id="RUT48687.1"/>
    </source>
</evidence>
<dbReference type="InterPro" id="IPR050807">
    <property type="entry name" value="TransReg_Diox_bact_type"/>
</dbReference>
<sequence length="401" mass="46053">MSTTIGEKIRKLRKAKGITQSQLAGEHITKSMLSQIENGKAQPSMGSLQYLARQLGLEVSQLLEEDGSAEISRLLREVEDHIKRKEYSSVISKVEPLLETKLPLILDAARLMENYAEACFHTLNVNGGRAVDKAVEIYDHFSLYVEAAKARYIMYALYFTKLQYGASLDLIRDVWRQYKDKQSSRDILFELDLHYAEAASLSAIGYYEESRNVLLAAITLSHDEKVFYLTDHFYRLLAGNSQIIEDDEQVQHYLSKARQFAQFTEDLDSLELIELVEVTNLNWKGKFTEALDLILKYSDMEHEDKRGYWLLQRGISYYGLDRYAEALEALSQVTMPEWGHHPFNKASIHTAGAYIAKIYAEQGEHDRARTLIEQVYETMKVFPPSPYLSFVKKTYHELCGG</sequence>
<dbReference type="CDD" id="cd00093">
    <property type="entry name" value="HTH_XRE"/>
    <property type="match status" value="1"/>
</dbReference>
<dbReference type="GO" id="GO:0003677">
    <property type="term" value="F:DNA binding"/>
    <property type="evidence" value="ECO:0007669"/>
    <property type="project" value="UniProtKB-KW"/>
</dbReference>
<feature type="domain" description="HTH cro/C1-type" evidence="2">
    <location>
        <begin position="9"/>
        <end position="62"/>
    </location>
</feature>
<dbReference type="AlphaFoldDB" id="A0A433YFQ7"/>
<dbReference type="RefSeq" id="WP_127190281.1">
    <property type="nucleotide sequence ID" value="NZ_RZNY01000001.1"/>
</dbReference>
<dbReference type="InterPro" id="IPR010982">
    <property type="entry name" value="Lambda_DNA-bd_dom_sf"/>
</dbReference>
<evidence type="ECO:0000256" key="1">
    <source>
        <dbReference type="ARBA" id="ARBA00023125"/>
    </source>
</evidence>
<dbReference type="Proteomes" id="UP000279446">
    <property type="component" value="Unassembled WGS sequence"/>
</dbReference>
<dbReference type="SUPFAM" id="SSF48452">
    <property type="entry name" value="TPR-like"/>
    <property type="match status" value="1"/>
</dbReference>
<dbReference type="PANTHER" id="PTHR46797">
    <property type="entry name" value="HTH-TYPE TRANSCRIPTIONAL REGULATOR"/>
    <property type="match status" value="1"/>
</dbReference>
<reference evidence="3 4" key="1">
    <citation type="submission" date="2018-12" db="EMBL/GenBank/DDBJ databases">
        <authorList>
            <person name="Sun L."/>
            <person name="Chen Z."/>
        </authorList>
    </citation>
    <scope>NUCLEOTIDE SEQUENCE [LARGE SCALE GENOMIC DNA]</scope>
    <source>
        <strain evidence="3 4">DSM 15890</strain>
    </source>
</reference>
<dbReference type="InterPro" id="IPR001387">
    <property type="entry name" value="Cro/C1-type_HTH"/>
</dbReference>